<dbReference type="OrthoDB" id="1708317at2"/>
<reference evidence="3" key="1">
    <citation type="submission" date="2016-10" db="EMBL/GenBank/DDBJ databases">
        <authorList>
            <person name="Varghese N."/>
            <person name="Submissions S."/>
        </authorList>
    </citation>
    <scope>NUCLEOTIDE SEQUENCE [LARGE SCALE GENOMIC DNA]</scope>
    <source>
        <strain evidence="3">M1</strain>
    </source>
</reference>
<name>A0A1I0SQ98_9BACL</name>
<sequence>MIALLLVISFVLHALSLFLIILLYLQLSKVKETEKHQQQMTEEMEQTFSAYLLEWKEENERFLKKLSDMMGNRSKEDVKKNHSIAQETSAKEEELPDYFPNVGDVKDIVDIRQQAAPPSLADEAWKLYEQGKTIEEIAKILKKGKTEIELLLKFRQK</sequence>
<evidence type="ECO:0000313" key="3">
    <source>
        <dbReference type="Proteomes" id="UP000198650"/>
    </source>
</evidence>
<feature type="transmembrane region" description="Helical" evidence="1">
    <location>
        <begin position="6"/>
        <end position="25"/>
    </location>
</feature>
<evidence type="ECO:0000256" key="1">
    <source>
        <dbReference type="SAM" id="Phobius"/>
    </source>
</evidence>
<organism evidence="2 3">
    <name type="scientific">Parageobacillus thermantarcticus</name>
    <dbReference type="NCBI Taxonomy" id="186116"/>
    <lineage>
        <taxon>Bacteria</taxon>
        <taxon>Bacillati</taxon>
        <taxon>Bacillota</taxon>
        <taxon>Bacilli</taxon>
        <taxon>Bacillales</taxon>
        <taxon>Anoxybacillaceae</taxon>
        <taxon>Parageobacillus</taxon>
    </lineage>
</organism>
<keyword evidence="3" id="KW-1185">Reference proteome</keyword>
<keyword evidence="1" id="KW-1133">Transmembrane helix</keyword>
<keyword evidence="1" id="KW-0472">Membrane</keyword>
<keyword evidence="1" id="KW-0812">Transmembrane</keyword>
<protein>
    <recommendedName>
        <fullName evidence="4">Swarming motility protein SwrB</fullName>
    </recommendedName>
</protein>
<dbReference type="AlphaFoldDB" id="A0A1I0SQ98"/>
<dbReference type="STRING" id="186116.SAMN05192569_100392"/>
<dbReference type="EMBL" id="FOJS01000003">
    <property type="protein sequence ID" value="SFA41704.1"/>
    <property type="molecule type" value="Genomic_DNA"/>
</dbReference>
<dbReference type="RefSeq" id="WP_090948004.1">
    <property type="nucleotide sequence ID" value="NZ_FOJS01000003.1"/>
</dbReference>
<gene>
    <name evidence="2" type="ORF">SAMN05192569_100392</name>
</gene>
<evidence type="ECO:0000313" key="2">
    <source>
        <dbReference type="EMBL" id="SFA41704.1"/>
    </source>
</evidence>
<accession>A0A1I0SQ98</accession>
<proteinExistence type="predicted"/>
<evidence type="ECO:0008006" key="4">
    <source>
        <dbReference type="Google" id="ProtNLM"/>
    </source>
</evidence>
<dbReference type="Proteomes" id="UP000198650">
    <property type="component" value="Unassembled WGS sequence"/>
</dbReference>